<comment type="catalytic activity">
    <reaction evidence="8">
        <text>6-carboxy-5,6,7,8-tetrahydropterin + H(+) = 7-carboxy-7-carbaguanine + NH4(+)</text>
        <dbReference type="Rhea" id="RHEA:27974"/>
        <dbReference type="ChEBI" id="CHEBI:15378"/>
        <dbReference type="ChEBI" id="CHEBI:28938"/>
        <dbReference type="ChEBI" id="CHEBI:61032"/>
        <dbReference type="ChEBI" id="CHEBI:61036"/>
        <dbReference type="EC" id="4.3.99.3"/>
    </reaction>
</comment>
<keyword evidence="4 8" id="KW-0460">Magnesium</keyword>
<evidence type="ECO:0000313" key="11">
    <source>
        <dbReference type="Proteomes" id="UP000001880"/>
    </source>
</evidence>
<dbReference type="SUPFAM" id="SSF102114">
    <property type="entry name" value="Radical SAM enzymes"/>
    <property type="match status" value="1"/>
</dbReference>
<dbReference type="KEGG" id="hoh:Hoch_2111"/>
<dbReference type="HOGENOM" id="CLU_066739_0_1_7"/>
<dbReference type="HAMAP" id="MF_00917">
    <property type="entry name" value="QueE"/>
    <property type="match status" value="1"/>
</dbReference>
<gene>
    <name evidence="8" type="primary">queE</name>
    <name evidence="10" type="ordered locus">Hoch_2111</name>
</gene>
<dbReference type="EMBL" id="CP001804">
    <property type="protein sequence ID" value="ACY14656.1"/>
    <property type="molecule type" value="Genomic_DNA"/>
</dbReference>
<dbReference type="GO" id="GO:0016840">
    <property type="term" value="F:carbon-nitrogen lyase activity"/>
    <property type="evidence" value="ECO:0007669"/>
    <property type="project" value="UniProtKB-UniRule"/>
</dbReference>
<feature type="binding site" evidence="8">
    <location>
        <begin position="123"/>
        <end position="125"/>
    </location>
    <ligand>
        <name>S-adenosyl-L-methionine</name>
        <dbReference type="ChEBI" id="CHEBI:59789"/>
    </ligand>
</feature>
<accession>D0LGT4</accession>
<dbReference type="GO" id="GO:1904047">
    <property type="term" value="F:S-adenosyl-L-methionine binding"/>
    <property type="evidence" value="ECO:0007669"/>
    <property type="project" value="UniProtKB-UniRule"/>
</dbReference>
<dbReference type="GO" id="GO:0000287">
    <property type="term" value="F:magnesium ion binding"/>
    <property type="evidence" value="ECO:0007669"/>
    <property type="project" value="UniProtKB-UniRule"/>
</dbReference>
<dbReference type="InterPro" id="IPR007197">
    <property type="entry name" value="rSAM"/>
</dbReference>
<evidence type="ECO:0000313" key="10">
    <source>
        <dbReference type="EMBL" id="ACY14656.1"/>
    </source>
</evidence>
<dbReference type="OrthoDB" id="9792276at2"/>
<dbReference type="Proteomes" id="UP000001880">
    <property type="component" value="Chromosome"/>
</dbReference>
<name>D0LGT4_HALO1</name>
<comment type="pathway">
    <text evidence="8">Purine metabolism; 7-cyano-7-deazaguanine biosynthesis.</text>
</comment>
<dbReference type="SFLD" id="SFLDS00029">
    <property type="entry name" value="Radical_SAM"/>
    <property type="match status" value="1"/>
</dbReference>
<dbReference type="STRING" id="502025.Hoch_2111"/>
<comment type="function">
    <text evidence="8">Catalyzes the complex heterocyclic radical-mediated conversion of 6-carboxy-5,6,7,8-tetrahydropterin (CPH4) to 7-carboxy-7-deazaguanine (CDG), a step common to the biosynthetic pathways of all 7-deazapurine-containing compounds.</text>
</comment>
<dbReference type="Pfam" id="PF04055">
    <property type="entry name" value="Radical_SAM"/>
    <property type="match status" value="1"/>
</dbReference>
<feature type="binding site" evidence="8">
    <location>
        <position position="34"/>
    </location>
    <ligand>
        <name>substrate</name>
    </ligand>
</feature>
<feature type="domain" description="Radical SAM core" evidence="9">
    <location>
        <begin position="25"/>
        <end position="211"/>
    </location>
</feature>
<dbReference type="PANTHER" id="PTHR42836">
    <property type="entry name" value="7-CARBOXY-7-DEAZAGUANINE SYNTHASE"/>
    <property type="match status" value="1"/>
</dbReference>
<dbReference type="RefSeq" id="WP_012827264.1">
    <property type="nucleotide sequence ID" value="NC_013440.1"/>
</dbReference>
<proteinExistence type="inferred from homology"/>
<feature type="binding site" evidence="8">
    <location>
        <position position="47"/>
    </location>
    <ligand>
        <name>Mg(2+)</name>
        <dbReference type="ChEBI" id="CHEBI:18420"/>
    </ligand>
</feature>
<feature type="binding site" evidence="8">
    <location>
        <position position="80"/>
    </location>
    <ligand>
        <name>substrate</name>
    </ligand>
</feature>
<evidence type="ECO:0000256" key="5">
    <source>
        <dbReference type="ARBA" id="ARBA00023004"/>
    </source>
</evidence>
<dbReference type="Gene3D" id="3.20.20.70">
    <property type="entry name" value="Aldolase class I"/>
    <property type="match status" value="1"/>
</dbReference>
<keyword evidence="8" id="KW-0671">Queuosine biosynthesis</keyword>
<keyword evidence="7 8" id="KW-0456">Lyase</keyword>
<dbReference type="PIRSF" id="PIRSF000370">
    <property type="entry name" value="QueE"/>
    <property type="match status" value="1"/>
</dbReference>
<evidence type="ECO:0000256" key="1">
    <source>
        <dbReference type="ARBA" id="ARBA00022485"/>
    </source>
</evidence>
<dbReference type="UniPathway" id="UPA00391"/>
<comment type="cofactor">
    <cofactor evidence="8">
        <name>Mg(2+)</name>
        <dbReference type="ChEBI" id="CHEBI:18420"/>
    </cofactor>
</comment>
<dbReference type="PANTHER" id="PTHR42836:SF1">
    <property type="entry name" value="7-CARBOXY-7-DEAZAGUANINE SYNTHASE"/>
    <property type="match status" value="1"/>
</dbReference>
<dbReference type="InterPro" id="IPR024924">
    <property type="entry name" value="7-CO-7-deazaguanine_synth-like"/>
</dbReference>
<keyword evidence="11" id="KW-1185">Reference proteome</keyword>
<feature type="binding site" evidence="8">
    <location>
        <position position="211"/>
    </location>
    <ligand>
        <name>substrate</name>
    </ligand>
</feature>
<dbReference type="InterPro" id="IPR013785">
    <property type="entry name" value="Aldolase_TIM"/>
</dbReference>
<evidence type="ECO:0000256" key="4">
    <source>
        <dbReference type="ARBA" id="ARBA00022842"/>
    </source>
</evidence>
<feature type="binding site" evidence="8">
    <location>
        <position position="82"/>
    </location>
    <ligand>
        <name>S-adenosyl-L-methionine</name>
        <dbReference type="ChEBI" id="CHEBI:59789"/>
    </ligand>
</feature>
<dbReference type="PROSITE" id="PS51918">
    <property type="entry name" value="RADICAL_SAM"/>
    <property type="match status" value="1"/>
</dbReference>
<feature type="binding site" evidence="8">
    <location>
        <position position="38"/>
    </location>
    <ligand>
        <name>[4Fe-4S] cluster</name>
        <dbReference type="ChEBI" id="CHEBI:49883"/>
        <note>4Fe-4S-S-AdoMet</note>
    </ligand>
</feature>
<evidence type="ECO:0000256" key="3">
    <source>
        <dbReference type="ARBA" id="ARBA00022723"/>
    </source>
</evidence>
<reference evidence="10 11" key="1">
    <citation type="journal article" date="2010" name="Stand. Genomic Sci.">
        <title>Complete genome sequence of Haliangium ochraceum type strain (SMP-2).</title>
        <authorList>
            <consortium name="US DOE Joint Genome Institute (JGI-PGF)"/>
            <person name="Ivanova N."/>
            <person name="Daum C."/>
            <person name="Lang E."/>
            <person name="Abt B."/>
            <person name="Kopitz M."/>
            <person name="Saunders E."/>
            <person name="Lapidus A."/>
            <person name="Lucas S."/>
            <person name="Glavina Del Rio T."/>
            <person name="Nolan M."/>
            <person name="Tice H."/>
            <person name="Copeland A."/>
            <person name="Cheng J.F."/>
            <person name="Chen F."/>
            <person name="Bruce D."/>
            <person name="Goodwin L."/>
            <person name="Pitluck S."/>
            <person name="Mavromatis K."/>
            <person name="Pati A."/>
            <person name="Mikhailova N."/>
            <person name="Chen A."/>
            <person name="Palaniappan K."/>
            <person name="Land M."/>
            <person name="Hauser L."/>
            <person name="Chang Y.J."/>
            <person name="Jeffries C.D."/>
            <person name="Detter J.C."/>
            <person name="Brettin T."/>
            <person name="Rohde M."/>
            <person name="Goker M."/>
            <person name="Bristow J."/>
            <person name="Markowitz V."/>
            <person name="Eisen J.A."/>
            <person name="Hugenholtz P."/>
            <person name="Kyrpides N.C."/>
            <person name="Klenk H.P."/>
        </authorList>
    </citation>
    <scope>NUCLEOTIDE SEQUENCE [LARGE SCALE GENOMIC DNA]</scope>
    <source>
        <strain evidence="11">DSM 14365 / CIP 107738 / JCM 11303 / AJ 13395 / SMP-2</strain>
    </source>
</reference>
<sequence>MPTKHPHSYRVKEIFGPTLQGEGTHAGRACVFLRFAGCNLQCSWCDTDFSPEGAERLRADEITERLLALDVHGARTVIVTGGEPALQWDQELADALRAAGFRVHMESNGTRPPRAPVDWLTVSPKVQFHGPREALFASAEAAVSECKLVVDDSVSHDTLAALEHHYEGADLLLQPCMDADYEQHLARTLTLIGERPRWRLSLQLHKIVGVP</sequence>
<comment type="similarity">
    <text evidence="8">Belongs to the radical SAM superfamily. 7-carboxy-7-deazaguanine synthase family.</text>
</comment>
<keyword evidence="2 8" id="KW-0949">S-adenosyl-L-methionine</keyword>
<feature type="binding site" evidence="8">
    <location>
        <begin position="44"/>
        <end position="46"/>
    </location>
    <ligand>
        <name>S-adenosyl-L-methionine</name>
        <dbReference type="ChEBI" id="CHEBI:59789"/>
    </ligand>
</feature>
<dbReference type="CDD" id="cd01335">
    <property type="entry name" value="Radical_SAM"/>
    <property type="match status" value="1"/>
</dbReference>
<keyword evidence="3 8" id="KW-0479">Metal-binding</keyword>
<keyword evidence="6 8" id="KW-0411">Iron-sulfur</keyword>
<dbReference type="eggNOG" id="COG0602">
    <property type="taxonomic scope" value="Bacteria"/>
</dbReference>
<protein>
    <recommendedName>
        <fullName evidence="8">7-carboxy-7-deazaguanine synthase</fullName>
        <shortName evidence="8">CDG synthase</shortName>
        <ecNumber evidence="8">4.3.99.3</ecNumber>
    </recommendedName>
    <alternativeName>
        <fullName evidence="8">Queuosine biosynthesis protein QueE</fullName>
    </alternativeName>
</protein>
<organism evidence="10 11">
    <name type="scientific">Haliangium ochraceum (strain DSM 14365 / JCM 11303 / SMP-2)</name>
    <dbReference type="NCBI Taxonomy" id="502025"/>
    <lineage>
        <taxon>Bacteria</taxon>
        <taxon>Pseudomonadati</taxon>
        <taxon>Myxococcota</taxon>
        <taxon>Polyangia</taxon>
        <taxon>Haliangiales</taxon>
        <taxon>Kofleriaceae</taxon>
        <taxon>Haliangium</taxon>
    </lineage>
</organism>
<dbReference type="InterPro" id="IPR058240">
    <property type="entry name" value="rSAM_sf"/>
</dbReference>
<comment type="cofactor">
    <cofactor evidence="8">
        <name>S-adenosyl-L-methionine</name>
        <dbReference type="ChEBI" id="CHEBI:59789"/>
    </cofactor>
    <text evidence="8">Binds 1 S-adenosyl-L-methionine per subunit.</text>
</comment>
<evidence type="ECO:0000259" key="9">
    <source>
        <dbReference type="PROSITE" id="PS51918"/>
    </source>
</evidence>
<keyword evidence="1 8" id="KW-0004">4Fe-4S</keyword>
<dbReference type="GO" id="GO:0008616">
    <property type="term" value="P:tRNA queuosine(34) biosynthetic process"/>
    <property type="evidence" value="ECO:0007669"/>
    <property type="project" value="UniProtKB-UniRule"/>
</dbReference>
<evidence type="ECO:0000256" key="2">
    <source>
        <dbReference type="ARBA" id="ARBA00022691"/>
    </source>
</evidence>
<feature type="binding site" evidence="8">
    <location>
        <begin position="19"/>
        <end position="21"/>
    </location>
    <ligand>
        <name>substrate</name>
    </ligand>
</feature>
<evidence type="ECO:0000256" key="7">
    <source>
        <dbReference type="ARBA" id="ARBA00023239"/>
    </source>
</evidence>
<dbReference type="GO" id="GO:0051539">
    <property type="term" value="F:4 iron, 4 sulfur cluster binding"/>
    <property type="evidence" value="ECO:0007669"/>
    <property type="project" value="UniProtKB-UniRule"/>
</dbReference>
<comment type="cofactor">
    <cofactor evidence="8">
        <name>[4Fe-4S] cluster</name>
        <dbReference type="ChEBI" id="CHEBI:49883"/>
    </cofactor>
    <text evidence="8">Binds 1 [4Fe-4S] cluster. The cluster is coordinated with 3 cysteines and an exchangeable S-adenosyl-L-methionine.</text>
</comment>
<keyword evidence="5 8" id="KW-0408">Iron</keyword>
<comment type="caution">
    <text evidence="8">Lacks conserved residue(s) required for the propagation of feature annotation.</text>
</comment>
<feature type="binding site" evidence="8">
    <location>
        <position position="45"/>
    </location>
    <ligand>
        <name>[4Fe-4S] cluster</name>
        <dbReference type="ChEBI" id="CHEBI:49883"/>
        <note>4Fe-4S-S-AdoMet</note>
    </ligand>
</feature>
<evidence type="ECO:0000256" key="8">
    <source>
        <dbReference type="HAMAP-Rule" id="MF_00917"/>
    </source>
</evidence>
<feature type="binding site" evidence="8">
    <location>
        <position position="42"/>
    </location>
    <ligand>
        <name>[4Fe-4S] cluster</name>
        <dbReference type="ChEBI" id="CHEBI:49883"/>
        <note>4Fe-4S-S-AdoMet</note>
    </ligand>
</feature>
<comment type="subunit">
    <text evidence="8">Homodimer.</text>
</comment>
<evidence type="ECO:0000256" key="6">
    <source>
        <dbReference type="ARBA" id="ARBA00023014"/>
    </source>
</evidence>
<dbReference type="EC" id="4.3.99.3" evidence="8"/>
<dbReference type="AlphaFoldDB" id="D0LGT4"/>